<evidence type="ECO:0000313" key="1">
    <source>
        <dbReference type="EMBL" id="KIY64358.1"/>
    </source>
</evidence>
<keyword evidence="2" id="KW-1185">Reference proteome</keyword>
<gene>
    <name evidence="1" type="ORF">CYLTODRAFT_493188</name>
</gene>
<proteinExistence type="predicted"/>
<protein>
    <submittedName>
        <fullName evidence="1">Uncharacterized protein</fullName>
    </submittedName>
</protein>
<accession>A0A0D7B154</accession>
<evidence type="ECO:0000313" key="2">
    <source>
        <dbReference type="Proteomes" id="UP000054007"/>
    </source>
</evidence>
<reference evidence="1 2" key="1">
    <citation type="journal article" date="2015" name="Fungal Genet. Biol.">
        <title>Evolution of novel wood decay mechanisms in Agaricales revealed by the genome sequences of Fistulina hepatica and Cylindrobasidium torrendii.</title>
        <authorList>
            <person name="Floudas D."/>
            <person name="Held B.W."/>
            <person name="Riley R."/>
            <person name="Nagy L.G."/>
            <person name="Koehler G."/>
            <person name="Ransdell A.S."/>
            <person name="Younus H."/>
            <person name="Chow J."/>
            <person name="Chiniquy J."/>
            <person name="Lipzen A."/>
            <person name="Tritt A."/>
            <person name="Sun H."/>
            <person name="Haridas S."/>
            <person name="LaButti K."/>
            <person name="Ohm R.A."/>
            <person name="Kues U."/>
            <person name="Blanchette R.A."/>
            <person name="Grigoriev I.V."/>
            <person name="Minto R.E."/>
            <person name="Hibbett D.S."/>
        </authorList>
    </citation>
    <scope>NUCLEOTIDE SEQUENCE [LARGE SCALE GENOMIC DNA]</scope>
    <source>
        <strain evidence="1 2">FP15055 ss-10</strain>
    </source>
</reference>
<dbReference type="Proteomes" id="UP000054007">
    <property type="component" value="Unassembled WGS sequence"/>
</dbReference>
<sequence length="196" mass="22812">MSKSESKRSRLFEAPRSNGYQRDDFRIVCKETPIPKDELPDYLAKRVNKGQWMPPLLWLGWRMGANDAIVLDLPNVQTRTILYTDGSPDYDPYYDFRDDLVTALQLSEAEQELFELHGILDVDQDGETSLILAVGNNNPGDMLSSELIQRIKEAGKIKEEPKWWLDEIAWYWVPGPKNPRRADFLKEIEAGKLWRW</sequence>
<name>A0A0D7B154_9AGAR</name>
<dbReference type="OrthoDB" id="2872586at2759"/>
<dbReference type="EMBL" id="KN880640">
    <property type="protein sequence ID" value="KIY64358.1"/>
    <property type="molecule type" value="Genomic_DNA"/>
</dbReference>
<dbReference type="AlphaFoldDB" id="A0A0D7B154"/>
<organism evidence="1 2">
    <name type="scientific">Cylindrobasidium torrendii FP15055 ss-10</name>
    <dbReference type="NCBI Taxonomy" id="1314674"/>
    <lineage>
        <taxon>Eukaryota</taxon>
        <taxon>Fungi</taxon>
        <taxon>Dikarya</taxon>
        <taxon>Basidiomycota</taxon>
        <taxon>Agaricomycotina</taxon>
        <taxon>Agaricomycetes</taxon>
        <taxon>Agaricomycetidae</taxon>
        <taxon>Agaricales</taxon>
        <taxon>Marasmiineae</taxon>
        <taxon>Physalacriaceae</taxon>
        <taxon>Cylindrobasidium</taxon>
    </lineage>
</organism>